<dbReference type="CDD" id="cd06445">
    <property type="entry name" value="ATase"/>
    <property type="match status" value="1"/>
</dbReference>
<dbReference type="Pfam" id="PF01035">
    <property type="entry name" value="DNA_binding_1"/>
    <property type="match status" value="1"/>
</dbReference>
<dbReference type="RefSeq" id="WP_098740888.1">
    <property type="nucleotide sequence ID" value="NZ_PDKW01000043.1"/>
</dbReference>
<keyword evidence="4 9" id="KW-0489">Methyltransferase</keyword>
<comment type="subcellular location">
    <subcellularLocation>
        <location evidence="9">Cytoplasm</location>
    </subcellularLocation>
</comment>
<evidence type="ECO:0000256" key="3">
    <source>
        <dbReference type="ARBA" id="ARBA00022490"/>
    </source>
</evidence>
<evidence type="ECO:0000259" key="10">
    <source>
        <dbReference type="Pfam" id="PF01035"/>
    </source>
</evidence>
<dbReference type="PANTHER" id="PTHR10815">
    <property type="entry name" value="METHYLATED-DNA--PROTEIN-CYSTEINE METHYLTRANSFERASE"/>
    <property type="match status" value="1"/>
</dbReference>
<evidence type="ECO:0000256" key="9">
    <source>
        <dbReference type="HAMAP-Rule" id="MF_00772"/>
    </source>
</evidence>
<dbReference type="PROSITE" id="PS00374">
    <property type="entry name" value="MGMT"/>
    <property type="match status" value="1"/>
</dbReference>
<comment type="caution">
    <text evidence="12">The sequence shown here is derived from an EMBL/GenBank/DDBJ whole genome shotgun (WGS) entry which is preliminary data.</text>
</comment>
<dbReference type="GO" id="GO:0003908">
    <property type="term" value="F:methylated-DNA-[protein]-cysteine S-methyltransferase activity"/>
    <property type="evidence" value="ECO:0007669"/>
    <property type="project" value="UniProtKB-UniRule"/>
</dbReference>
<evidence type="ECO:0000256" key="6">
    <source>
        <dbReference type="ARBA" id="ARBA00022763"/>
    </source>
</evidence>
<dbReference type="InterPro" id="IPR001497">
    <property type="entry name" value="MethylDNA_cys_MeTrfase_AS"/>
</dbReference>
<keyword evidence="13" id="KW-1185">Reference proteome</keyword>
<evidence type="ECO:0000313" key="13">
    <source>
        <dbReference type="Proteomes" id="UP000225379"/>
    </source>
</evidence>
<dbReference type="Proteomes" id="UP000225379">
    <property type="component" value="Unassembled WGS sequence"/>
</dbReference>
<dbReference type="InterPro" id="IPR014048">
    <property type="entry name" value="MethylDNA_cys_MeTrfase_DNA-bd"/>
</dbReference>
<dbReference type="SUPFAM" id="SSF53155">
    <property type="entry name" value="Methylated DNA-protein cysteine methyltransferase domain"/>
    <property type="match status" value="1"/>
</dbReference>
<dbReference type="NCBIfam" id="TIGR00589">
    <property type="entry name" value="ogt"/>
    <property type="match status" value="1"/>
</dbReference>
<keyword evidence="7 9" id="KW-0234">DNA repair</keyword>
<comment type="function">
    <text evidence="9">Involved in the cellular defense against the biological effects of O6-methylguanine (O6-MeG) and O4-methylthymine (O4-MeT) in DNA. Repairs the methylated nucleobase in DNA by stoichiometrically transferring the methyl group to a cysteine residue in the enzyme. This is a suicide reaction: the enzyme is irreversibly inactivated.</text>
</comment>
<dbReference type="InterPro" id="IPR008332">
    <property type="entry name" value="MethylG_MeTrfase_N"/>
</dbReference>
<dbReference type="GO" id="GO:0005737">
    <property type="term" value="C:cytoplasm"/>
    <property type="evidence" value="ECO:0007669"/>
    <property type="project" value="UniProtKB-SubCell"/>
</dbReference>
<organism evidence="12 13">
    <name type="scientific">Azospirillum palustre</name>
    <dbReference type="NCBI Taxonomy" id="2044885"/>
    <lineage>
        <taxon>Bacteria</taxon>
        <taxon>Pseudomonadati</taxon>
        <taxon>Pseudomonadota</taxon>
        <taxon>Alphaproteobacteria</taxon>
        <taxon>Rhodospirillales</taxon>
        <taxon>Azospirillaceae</taxon>
        <taxon>Azospirillum</taxon>
    </lineage>
</organism>
<dbReference type="Gene3D" id="3.30.160.70">
    <property type="entry name" value="Methylated DNA-protein cysteine methyltransferase domain"/>
    <property type="match status" value="1"/>
</dbReference>
<protein>
    <recommendedName>
        <fullName evidence="9">Methylated-DNA--protein-cysteine methyltransferase</fullName>
        <ecNumber evidence="9">2.1.1.63</ecNumber>
    </recommendedName>
    <alternativeName>
        <fullName evidence="9">6-O-methylguanine-DNA methyltransferase</fullName>
        <shortName evidence="9">MGMT</shortName>
    </alternativeName>
    <alternativeName>
        <fullName evidence="9">O-6-methylguanine-DNA-alkyltransferase</fullName>
    </alternativeName>
</protein>
<evidence type="ECO:0000313" key="12">
    <source>
        <dbReference type="EMBL" id="PGH54887.1"/>
    </source>
</evidence>
<dbReference type="EC" id="2.1.1.63" evidence="9"/>
<evidence type="ECO:0000256" key="8">
    <source>
        <dbReference type="ARBA" id="ARBA00049348"/>
    </source>
</evidence>
<comment type="similarity">
    <text evidence="2 9">Belongs to the MGMT family.</text>
</comment>
<dbReference type="PANTHER" id="PTHR10815:SF13">
    <property type="entry name" value="METHYLATED-DNA--PROTEIN-CYSTEINE METHYLTRANSFERASE"/>
    <property type="match status" value="1"/>
</dbReference>
<dbReference type="FunFam" id="1.10.10.10:FF:000214">
    <property type="entry name" value="Methylated-DNA--protein-cysteine methyltransferase"/>
    <property type="match status" value="1"/>
</dbReference>
<evidence type="ECO:0000256" key="5">
    <source>
        <dbReference type="ARBA" id="ARBA00022679"/>
    </source>
</evidence>
<evidence type="ECO:0000256" key="4">
    <source>
        <dbReference type="ARBA" id="ARBA00022603"/>
    </source>
</evidence>
<gene>
    <name evidence="12" type="ORF">CRT60_34755</name>
</gene>
<dbReference type="InterPro" id="IPR036388">
    <property type="entry name" value="WH-like_DNA-bd_sf"/>
</dbReference>
<comment type="miscellaneous">
    <text evidence="9">This enzyme catalyzes only one turnover and therefore is not strictly catalytic. According to one definition, an enzyme is a biocatalyst that acts repeatedly and over many reaction cycles.</text>
</comment>
<evidence type="ECO:0000256" key="2">
    <source>
        <dbReference type="ARBA" id="ARBA00008711"/>
    </source>
</evidence>
<sequence length="165" mass="16991">MARLSIDSPLGPLMLTGDGSALTAVGWGRFDRDEPDAVLAETARQLDAYFTGRLQRFDLPLKPAGTAFRRSVWEAMLAIPYGGTATYGGMATMLGSGPRAVGGACGANPIPIVIPCHRVLASGGAPGGYSGHGGLDTKAWLLALERRHAGVGQGNGAAAEQFALL</sequence>
<dbReference type="InterPro" id="IPR023546">
    <property type="entry name" value="MGMT"/>
</dbReference>
<keyword evidence="6 9" id="KW-0227">DNA damage</keyword>
<proteinExistence type="inferred from homology"/>
<dbReference type="OrthoDB" id="9802228at2"/>
<feature type="domain" description="Methylated-DNA-[protein]-cysteine S-methyltransferase DNA binding" evidence="10">
    <location>
        <begin position="67"/>
        <end position="146"/>
    </location>
</feature>
<dbReference type="InterPro" id="IPR036217">
    <property type="entry name" value="MethylDNA_cys_MeTrfase_DNAb"/>
</dbReference>
<dbReference type="SUPFAM" id="SSF46767">
    <property type="entry name" value="Methylated DNA-protein cysteine methyltransferase, C-terminal domain"/>
    <property type="match status" value="1"/>
</dbReference>
<name>A0A2B8BCB2_9PROT</name>
<dbReference type="Gene3D" id="1.10.10.10">
    <property type="entry name" value="Winged helix-like DNA-binding domain superfamily/Winged helix DNA-binding domain"/>
    <property type="match status" value="1"/>
</dbReference>
<evidence type="ECO:0000256" key="7">
    <source>
        <dbReference type="ARBA" id="ARBA00023204"/>
    </source>
</evidence>
<keyword evidence="5 9" id="KW-0808">Transferase</keyword>
<evidence type="ECO:0000256" key="1">
    <source>
        <dbReference type="ARBA" id="ARBA00001286"/>
    </source>
</evidence>
<dbReference type="InterPro" id="IPR036631">
    <property type="entry name" value="MGMT_N_sf"/>
</dbReference>
<dbReference type="AlphaFoldDB" id="A0A2B8BCB2"/>
<comment type="catalytic activity">
    <reaction evidence="1 9">
        <text>a 4-O-methyl-thymidine in DNA + L-cysteinyl-[protein] = a thymidine in DNA + S-methyl-L-cysteinyl-[protein]</text>
        <dbReference type="Rhea" id="RHEA:53428"/>
        <dbReference type="Rhea" id="RHEA-COMP:10131"/>
        <dbReference type="Rhea" id="RHEA-COMP:10132"/>
        <dbReference type="Rhea" id="RHEA-COMP:13555"/>
        <dbReference type="Rhea" id="RHEA-COMP:13556"/>
        <dbReference type="ChEBI" id="CHEBI:29950"/>
        <dbReference type="ChEBI" id="CHEBI:82612"/>
        <dbReference type="ChEBI" id="CHEBI:137386"/>
        <dbReference type="ChEBI" id="CHEBI:137387"/>
        <dbReference type="EC" id="2.1.1.63"/>
    </reaction>
</comment>
<reference evidence="13" key="1">
    <citation type="submission" date="2017-10" db="EMBL/GenBank/DDBJ databases">
        <authorList>
            <person name="Kravchenko I.K."/>
            <person name="Grouzdev D.S."/>
        </authorList>
    </citation>
    <scope>NUCLEOTIDE SEQUENCE [LARGE SCALE GENOMIC DNA]</scope>
    <source>
        <strain evidence="13">B2</strain>
    </source>
</reference>
<dbReference type="EMBL" id="PDKW01000043">
    <property type="protein sequence ID" value="PGH54887.1"/>
    <property type="molecule type" value="Genomic_DNA"/>
</dbReference>
<dbReference type="Pfam" id="PF02870">
    <property type="entry name" value="Methyltransf_1N"/>
    <property type="match status" value="1"/>
</dbReference>
<feature type="domain" description="Methylguanine DNA methyltransferase ribonuclease-like" evidence="11">
    <location>
        <begin position="6"/>
        <end position="63"/>
    </location>
</feature>
<dbReference type="GO" id="GO:0006307">
    <property type="term" value="P:DNA alkylation repair"/>
    <property type="evidence" value="ECO:0007669"/>
    <property type="project" value="UniProtKB-UniRule"/>
</dbReference>
<keyword evidence="3 9" id="KW-0963">Cytoplasm</keyword>
<feature type="active site" description="Nucleophile; methyl group acceptor" evidence="9">
    <location>
        <position position="116"/>
    </location>
</feature>
<evidence type="ECO:0000259" key="11">
    <source>
        <dbReference type="Pfam" id="PF02870"/>
    </source>
</evidence>
<accession>A0A2B8BCB2</accession>
<dbReference type="GO" id="GO:0032259">
    <property type="term" value="P:methylation"/>
    <property type="evidence" value="ECO:0007669"/>
    <property type="project" value="UniProtKB-KW"/>
</dbReference>
<dbReference type="HAMAP" id="MF_00772">
    <property type="entry name" value="OGT"/>
    <property type="match status" value="1"/>
</dbReference>
<comment type="catalytic activity">
    <reaction evidence="8 9">
        <text>a 6-O-methyl-2'-deoxyguanosine in DNA + L-cysteinyl-[protein] = S-methyl-L-cysteinyl-[protein] + a 2'-deoxyguanosine in DNA</text>
        <dbReference type="Rhea" id="RHEA:24000"/>
        <dbReference type="Rhea" id="RHEA-COMP:10131"/>
        <dbReference type="Rhea" id="RHEA-COMP:10132"/>
        <dbReference type="Rhea" id="RHEA-COMP:11367"/>
        <dbReference type="Rhea" id="RHEA-COMP:11368"/>
        <dbReference type="ChEBI" id="CHEBI:29950"/>
        <dbReference type="ChEBI" id="CHEBI:82612"/>
        <dbReference type="ChEBI" id="CHEBI:85445"/>
        <dbReference type="ChEBI" id="CHEBI:85448"/>
        <dbReference type="EC" id="2.1.1.63"/>
    </reaction>
</comment>